<reference evidence="1" key="2">
    <citation type="journal article" date="2023" name="Science">
        <title>Genomic signatures of disease resistance in endangered staghorn corals.</title>
        <authorList>
            <person name="Vollmer S.V."/>
            <person name="Selwyn J.D."/>
            <person name="Despard B.A."/>
            <person name="Roesel C.L."/>
        </authorList>
    </citation>
    <scope>NUCLEOTIDE SEQUENCE</scope>
    <source>
        <strain evidence="1">K2</strain>
    </source>
</reference>
<dbReference type="EMBL" id="JARQWQ010000011">
    <property type="protein sequence ID" value="KAK2568846.1"/>
    <property type="molecule type" value="Genomic_DNA"/>
</dbReference>
<keyword evidence="2" id="KW-1185">Reference proteome</keyword>
<evidence type="ECO:0000313" key="1">
    <source>
        <dbReference type="EMBL" id="KAK2568846.1"/>
    </source>
</evidence>
<dbReference type="AlphaFoldDB" id="A0AAD9VBZ3"/>
<dbReference type="Proteomes" id="UP001249851">
    <property type="component" value="Unassembled WGS sequence"/>
</dbReference>
<evidence type="ECO:0000313" key="2">
    <source>
        <dbReference type="Proteomes" id="UP001249851"/>
    </source>
</evidence>
<comment type="caution">
    <text evidence="1">The sequence shown here is derived from an EMBL/GenBank/DDBJ whole genome shotgun (WGS) entry which is preliminary data.</text>
</comment>
<sequence>MHYRQTNSGKTKGYWNEKKTCYGSPYIHTNAEEIITLFFMISSVTVRTSGCLTGGIPGVHGEISVVASFGSWDIHCRLYQALSKLITLNQNFHSKQKDINFMFVMVKFYQNDATIFLEIFCPIPY</sequence>
<protein>
    <submittedName>
        <fullName evidence="1">Uncharacterized protein</fullName>
    </submittedName>
</protein>
<proteinExistence type="predicted"/>
<reference evidence="1" key="1">
    <citation type="journal article" date="2023" name="G3 (Bethesda)">
        <title>Whole genome assembly and annotation of the endangered Caribbean coral Acropora cervicornis.</title>
        <authorList>
            <person name="Selwyn J.D."/>
            <person name="Vollmer S.V."/>
        </authorList>
    </citation>
    <scope>NUCLEOTIDE SEQUENCE</scope>
    <source>
        <strain evidence="1">K2</strain>
    </source>
</reference>
<name>A0AAD9VBZ3_ACRCE</name>
<gene>
    <name evidence="1" type="ORF">P5673_006894</name>
</gene>
<organism evidence="1 2">
    <name type="scientific">Acropora cervicornis</name>
    <name type="common">Staghorn coral</name>
    <dbReference type="NCBI Taxonomy" id="6130"/>
    <lineage>
        <taxon>Eukaryota</taxon>
        <taxon>Metazoa</taxon>
        <taxon>Cnidaria</taxon>
        <taxon>Anthozoa</taxon>
        <taxon>Hexacorallia</taxon>
        <taxon>Scleractinia</taxon>
        <taxon>Astrocoeniina</taxon>
        <taxon>Acroporidae</taxon>
        <taxon>Acropora</taxon>
    </lineage>
</organism>
<accession>A0AAD9VBZ3</accession>